<dbReference type="Proteomes" id="UP000735302">
    <property type="component" value="Unassembled WGS sequence"/>
</dbReference>
<reference evidence="1 2" key="1">
    <citation type="journal article" date="2021" name="Elife">
        <title>Chloroplast acquisition without the gene transfer in kleptoplastic sea slugs, Plakobranchus ocellatus.</title>
        <authorList>
            <person name="Maeda T."/>
            <person name="Takahashi S."/>
            <person name="Yoshida T."/>
            <person name="Shimamura S."/>
            <person name="Takaki Y."/>
            <person name="Nagai Y."/>
            <person name="Toyoda A."/>
            <person name="Suzuki Y."/>
            <person name="Arimoto A."/>
            <person name="Ishii H."/>
            <person name="Satoh N."/>
            <person name="Nishiyama T."/>
            <person name="Hasebe M."/>
            <person name="Maruyama T."/>
            <person name="Minagawa J."/>
            <person name="Obokata J."/>
            <person name="Shigenobu S."/>
        </authorList>
    </citation>
    <scope>NUCLEOTIDE SEQUENCE [LARGE SCALE GENOMIC DNA]</scope>
</reference>
<gene>
    <name evidence="1" type="ORF">PoB_003727400</name>
</gene>
<proteinExistence type="predicted"/>
<evidence type="ECO:0000313" key="2">
    <source>
        <dbReference type="Proteomes" id="UP000735302"/>
    </source>
</evidence>
<keyword evidence="2" id="KW-1185">Reference proteome</keyword>
<dbReference type="AlphaFoldDB" id="A0AAV4AXB0"/>
<name>A0AAV4AXB0_9GAST</name>
<dbReference type="EMBL" id="BLXT01004211">
    <property type="protein sequence ID" value="GFO10769.1"/>
    <property type="molecule type" value="Genomic_DNA"/>
</dbReference>
<comment type="caution">
    <text evidence="1">The sequence shown here is derived from an EMBL/GenBank/DDBJ whole genome shotgun (WGS) entry which is preliminary data.</text>
</comment>
<organism evidence="1 2">
    <name type="scientific">Plakobranchus ocellatus</name>
    <dbReference type="NCBI Taxonomy" id="259542"/>
    <lineage>
        <taxon>Eukaryota</taxon>
        <taxon>Metazoa</taxon>
        <taxon>Spiralia</taxon>
        <taxon>Lophotrochozoa</taxon>
        <taxon>Mollusca</taxon>
        <taxon>Gastropoda</taxon>
        <taxon>Heterobranchia</taxon>
        <taxon>Euthyneura</taxon>
        <taxon>Panpulmonata</taxon>
        <taxon>Sacoglossa</taxon>
        <taxon>Placobranchoidea</taxon>
        <taxon>Plakobranchidae</taxon>
        <taxon>Plakobranchus</taxon>
    </lineage>
</organism>
<protein>
    <submittedName>
        <fullName evidence="1">Uncharacterized protein</fullName>
    </submittedName>
</protein>
<accession>A0AAV4AXB0</accession>
<sequence>MGSLSEKIDVYGSTDETHSAAPVGAIVRVDGREKHLVVTETEVTISPCKTSSTDITDLSVSITDVIGVQMDFAPKSKGRADNSALSETVCMILHYTQHRVKDKTLRPKKVKVWGNRAYLTELGQKIRDFCYKGELLSKSVDCV</sequence>
<evidence type="ECO:0000313" key="1">
    <source>
        <dbReference type="EMBL" id="GFO10769.1"/>
    </source>
</evidence>